<dbReference type="HOGENOM" id="CLU_2777626_0_0_1"/>
<keyword evidence="2" id="KW-1185">Reference proteome</keyword>
<accession>A0A0C9ZDK5</accession>
<dbReference type="EMBL" id="KN835608">
    <property type="protein sequence ID" value="KIK35585.1"/>
    <property type="molecule type" value="Genomic_DNA"/>
</dbReference>
<evidence type="ECO:0000313" key="1">
    <source>
        <dbReference type="EMBL" id="KIK35585.1"/>
    </source>
</evidence>
<protein>
    <submittedName>
        <fullName evidence="1">Unplaced genomic scaffold CY34scaffold_477, whole genome shotgun sequence</fullName>
    </submittedName>
</protein>
<dbReference type="Proteomes" id="UP000054485">
    <property type="component" value="Unassembled WGS sequence"/>
</dbReference>
<dbReference type="AlphaFoldDB" id="A0A0C9ZDK5"/>
<reference evidence="1 2" key="1">
    <citation type="submission" date="2014-04" db="EMBL/GenBank/DDBJ databases">
        <authorList>
            <consortium name="DOE Joint Genome Institute"/>
            <person name="Kuo A."/>
            <person name="Ruytinx J."/>
            <person name="Rineau F."/>
            <person name="Colpaert J."/>
            <person name="Kohler A."/>
            <person name="Nagy L.G."/>
            <person name="Floudas D."/>
            <person name="Copeland A."/>
            <person name="Barry K.W."/>
            <person name="Cichocki N."/>
            <person name="Veneault-Fourrey C."/>
            <person name="LaButti K."/>
            <person name="Lindquist E.A."/>
            <person name="Lipzen A."/>
            <person name="Lundell T."/>
            <person name="Morin E."/>
            <person name="Murat C."/>
            <person name="Sun H."/>
            <person name="Tunlid A."/>
            <person name="Henrissat B."/>
            <person name="Grigoriev I.V."/>
            <person name="Hibbett D.S."/>
            <person name="Martin F."/>
            <person name="Nordberg H.P."/>
            <person name="Cantor M.N."/>
            <person name="Hua S.X."/>
        </authorList>
    </citation>
    <scope>NUCLEOTIDE SEQUENCE [LARGE SCALE GENOMIC DNA]</scope>
    <source>
        <strain evidence="1 2">UH-Slu-Lm8-n1</strain>
    </source>
</reference>
<proteinExistence type="predicted"/>
<organism evidence="1 2">
    <name type="scientific">Suillus luteus UH-Slu-Lm8-n1</name>
    <dbReference type="NCBI Taxonomy" id="930992"/>
    <lineage>
        <taxon>Eukaryota</taxon>
        <taxon>Fungi</taxon>
        <taxon>Dikarya</taxon>
        <taxon>Basidiomycota</taxon>
        <taxon>Agaricomycotina</taxon>
        <taxon>Agaricomycetes</taxon>
        <taxon>Agaricomycetidae</taxon>
        <taxon>Boletales</taxon>
        <taxon>Suillineae</taxon>
        <taxon>Suillaceae</taxon>
        <taxon>Suillus</taxon>
    </lineage>
</organism>
<reference evidence="2" key="2">
    <citation type="submission" date="2015-01" db="EMBL/GenBank/DDBJ databases">
        <title>Evolutionary Origins and Diversification of the Mycorrhizal Mutualists.</title>
        <authorList>
            <consortium name="DOE Joint Genome Institute"/>
            <consortium name="Mycorrhizal Genomics Consortium"/>
            <person name="Kohler A."/>
            <person name="Kuo A."/>
            <person name="Nagy L.G."/>
            <person name="Floudas D."/>
            <person name="Copeland A."/>
            <person name="Barry K.W."/>
            <person name="Cichocki N."/>
            <person name="Veneault-Fourrey C."/>
            <person name="LaButti K."/>
            <person name="Lindquist E.A."/>
            <person name="Lipzen A."/>
            <person name="Lundell T."/>
            <person name="Morin E."/>
            <person name="Murat C."/>
            <person name="Riley R."/>
            <person name="Ohm R."/>
            <person name="Sun H."/>
            <person name="Tunlid A."/>
            <person name="Henrissat B."/>
            <person name="Grigoriev I.V."/>
            <person name="Hibbett D.S."/>
            <person name="Martin F."/>
        </authorList>
    </citation>
    <scope>NUCLEOTIDE SEQUENCE [LARGE SCALE GENOMIC DNA]</scope>
    <source>
        <strain evidence="2">UH-Slu-Lm8-n1</strain>
    </source>
</reference>
<sequence>MLGYMSITSRGSCRPWYRPQGQRRERRVRSSQQIPNVYCKLRSRLTGPIHIDLESITHSEFASHIIKVL</sequence>
<gene>
    <name evidence="1" type="ORF">CY34DRAFT_566636</name>
</gene>
<evidence type="ECO:0000313" key="2">
    <source>
        <dbReference type="Proteomes" id="UP000054485"/>
    </source>
</evidence>
<name>A0A0C9ZDK5_9AGAM</name>
<dbReference type="InParanoid" id="A0A0C9ZDK5"/>